<keyword evidence="2" id="KW-0963">Cytoplasm</keyword>
<accession>A0A1Y0IR68</accession>
<dbReference type="InterPro" id="IPR014001">
    <property type="entry name" value="Helicase_ATP-bd"/>
</dbReference>
<dbReference type="OrthoDB" id="9805696at2"/>
<comment type="similarity">
    <text evidence="7 11">Belongs to the DEAD box helicase family.</text>
</comment>
<proteinExistence type="inferred from homology"/>
<evidence type="ECO:0000256" key="4">
    <source>
        <dbReference type="ARBA" id="ARBA00022801"/>
    </source>
</evidence>
<evidence type="ECO:0000259" key="13">
    <source>
        <dbReference type="PROSITE" id="PS51192"/>
    </source>
</evidence>
<dbReference type="InterPro" id="IPR001650">
    <property type="entry name" value="Helicase_C-like"/>
</dbReference>
<feature type="domain" description="DEAD-box RNA helicase Q" evidence="15">
    <location>
        <begin position="2"/>
        <end position="30"/>
    </location>
</feature>
<feature type="compositionally biased region" description="Gly residues" evidence="12">
    <location>
        <begin position="511"/>
        <end position="532"/>
    </location>
</feature>
<keyword evidence="17" id="KW-1185">Reference proteome</keyword>
<dbReference type="Gene3D" id="3.40.50.300">
    <property type="entry name" value="P-loop containing nucleotide triphosphate hydrolases"/>
    <property type="match status" value="2"/>
</dbReference>
<protein>
    <recommendedName>
        <fullName evidence="9">ATP-dependent RNA helicase CshA</fullName>
        <ecNumber evidence="1">3.6.4.13</ecNumber>
    </recommendedName>
</protein>
<dbReference type="GO" id="GO:0009409">
    <property type="term" value="P:response to cold"/>
    <property type="evidence" value="ECO:0007669"/>
    <property type="project" value="TreeGrafter"/>
</dbReference>
<reference evidence="17" key="1">
    <citation type="submission" date="2017-05" db="EMBL/GenBank/DDBJ databases">
        <authorList>
            <person name="Sung H."/>
        </authorList>
    </citation>
    <scope>NUCLEOTIDE SEQUENCE [LARGE SCALE GENOMIC DNA]</scope>
    <source>
        <strain evidence="17">AR23208</strain>
    </source>
</reference>
<evidence type="ECO:0000256" key="7">
    <source>
        <dbReference type="ARBA" id="ARBA00038437"/>
    </source>
</evidence>
<dbReference type="GO" id="GO:0016787">
    <property type="term" value="F:hydrolase activity"/>
    <property type="evidence" value="ECO:0007669"/>
    <property type="project" value="UniProtKB-KW"/>
</dbReference>
<dbReference type="PANTHER" id="PTHR47963">
    <property type="entry name" value="DEAD-BOX ATP-DEPENDENT RNA HELICASE 47, MITOCHONDRIAL"/>
    <property type="match status" value="1"/>
</dbReference>
<dbReference type="CDD" id="cd18787">
    <property type="entry name" value="SF2_C_DEAD"/>
    <property type="match status" value="1"/>
</dbReference>
<evidence type="ECO:0000256" key="8">
    <source>
        <dbReference type="ARBA" id="ARBA00047984"/>
    </source>
</evidence>
<evidence type="ECO:0000256" key="10">
    <source>
        <dbReference type="PROSITE-ProRule" id="PRU00552"/>
    </source>
</evidence>
<feature type="short sequence motif" description="Q motif" evidence="10">
    <location>
        <begin position="2"/>
        <end position="30"/>
    </location>
</feature>
<dbReference type="FunFam" id="3.40.50.300:FF:000108">
    <property type="entry name" value="ATP-dependent RNA helicase RhlE"/>
    <property type="match status" value="1"/>
</dbReference>
<organism evidence="16 17">
    <name type="scientific">Tumebacillus avium</name>
    <dbReference type="NCBI Taxonomy" id="1903704"/>
    <lineage>
        <taxon>Bacteria</taxon>
        <taxon>Bacillati</taxon>
        <taxon>Bacillota</taxon>
        <taxon>Bacilli</taxon>
        <taxon>Bacillales</taxon>
        <taxon>Alicyclobacillaceae</taxon>
        <taxon>Tumebacillus</taxon>
    </lineage>
</organism>
<feature type="compositionally biased region" description="Gly residues" evidence="12">
    <location>
        <begin position="546"/>
        <end position="566"/>
    </location>
</feature>
<keyword evidence="6 11" id="KW-0067">ATP-binding</keyword>
<dbReference type="GO" id="GO:0005840">
    <property type="term" value="C:ribosome"/>
    <property type="evidence" value="ECO:0007669"/>
    <property type="project" value="TreeGrafter"/>
</dbReference>
<dbReference type="SMART" id="SM00490">
    <property type="entry name" value="HELICc"/>
    <property type="match status" value="1"/>
</dbReference>
<evidence type="ECO:0000259" key="15">
    <source>
        <dbReference type="PROSITE" id="PS51195"/>
    </source>
</evidence>
<evidence type="ECO:0000313" key="17">
    <source>
        <dbReference type="Proteomes" id="UP000195437"/>
    </source>
</evidence>
<dbReference type="EMBL" id="CP021434">
    <property type="protein sequence ID" value="ARU61945.1"/>
    <property type="molecule type" value="Genomic_DNA"/>
</dbReference>
<feature type="compositionally biased region" description="Basic and acidic residues" evidence="12">
    <location>
        <begin position="533"/>
        <end position="545"/>
    </location>
</feature>
<dbReference type="KEGG" id="tum:CBW65_13585"/>
<dbReference type="GO" id="GO:0033592">
    <property type="term" value="F:RNA strand annealing activity"/>
    <property type="evidence" value="ECO:0007669"/>
    <property type="project" value="TreeGrafter"/>
</dbReference>
<evidence type="ECO:0000256" key="2">
    <source>
        <dbReference type="ARBA" id="ARBA00022490"/>
    </source>
</evidence>
<feature type="region of interest" description="Disordered" evidence="12">
    <location>
        <begin position="450"/>
        <end position="586"/>
    </location>
</feature>
<keyword evidence="5 11" id="KW-0347">Helicase</keyword>
<dbReference type="Pfam" id="PF00271">
    <property type="entry name" value="Helicase_C"/>
    <property type="match status" value="1"/>
</dbReference>
<sequence>MATFQELNIREDIMKSLEEMGFEQATPIQTETIPIALAGDDVIGQAQTGTGKTAAFVIPTLSRIDMDKKAIQVLVMAPTRELAIQVSEETSRLGKYSRVNVVPVYGGQPIDRQIKALKRNPQMIIGTPGRLLDHIRRKTVNLSEVQVVILDEADEMLDMGFLEDIESILAEIPTQRQTLLFSATMPDPIRRLAERFMHSPKVVKIQPQGVTAPKIAQIYYEVAEKNKVDALTRLLDVESPELGVIFCRTKKGVDELQRVLQSRGYLAAGLHGDMTQRERDQVMHTFRQSTIDLLIATDVAARGLDVEGVTHVFNYDIPQDVDSYVHRIGRTGRAGREGKALTLITPREFKLLRMIETAIGKRIHKSLLPTLMELKERQQARIMEKLLGEIEETGTSQFEELASELLAQHNSVAVLAAALKIIGDDLVGDQELSSIDMSLSEVVDFSKRFREQRGTTGGGGGYGNRGGGGGYGNRGGGGGYRGGGDRRSGGGGYKKGPGGGGGGYSKDRRASGGGTGTGTGGSSYGNREGGGYGEKRGGGYGEKRSGGYGNREGGGYGNREGGGYGNREGNREGSRDGGGGRRRTHF</sequence>
<gene>
    <name evidence="16" type="ORF">CBW65_13585</name>
</gene>
<evidence type="ECO:0000313" key="16">
    <source>
        <dbReference type="EMBL" id="ARU61945.1"/>
    </source>
</evidence>
<dbReference type="InterPro" id="IPR044742">
    <property type="entry name" value="DEAD/DEAH_RhlB"/>
</dbReference>
<feature type="domain" description="Helicase C-terminal" evidence="14">
    <location>
        <begin position="214"/>
        <end position="375"/>
    </location>
</feature>
<dbReference type="GO" id="GO:0003724">
    <property type="term" value="F:RNA helicase activity"/>
    <property type="evidence" value="ECO:0007669"/>
    <property type="project" value="UniProtKB-EC"/>
</dbReference>
<feature type="compositionally biased region" description="Gly residues" evidence="12">
    <location>
        <begin position="489"/>
        <end position="504"/>
    </location>
</feature>
<comment type="catalytic activity">
    <reaction evidence="8">
        <text>ATP + H2O = ADP + phosphate + H(+)</text>
        <dbReference type="Rhea" id="RHEA:13065"/>
        <dbReference type="ChEBI" id="CHEBI:15377"/>
        <dbReference type="ChEBI" id="CHEBI:15378"/>
        <dbReference type="ChEBI" id="CHEBI:30616"/>
        <dbReference type="ChEBI" id="CHEBI:43474"/>
        <dbReference type="ChEBI" id="CHEBI:456216"/>
        <dbReference type="EC" id="3.6.4.13"/>
    </reaction>
</comment>
<dbReference type="GO" id="GO:0005829">
    <property type="term" value="C:cytosol"/>
    <property type="evidence" value="ECO:0007669"/>
    <property type="project" value="TreeGrafter"/>
</dbReference>
<dbReference type="PROSITE" id="PS51192">
    <property type="entry name" value="HELICASE_ATP_BIND_1"/>
    <property type="match status" value="1"/>
</dbReference>
<evidence type="ECO:0000256" key="11">
    <source>
        <dbReference type="RuleBase" id="RU000492"/>
    </source>
</evidence>
<dbReference type="InterPro" id="IPR000629">
    <property type="entry name" value="RNA-helicase_DEAD-box_CS"/>
</dbReference>
<dbReference type="InterPro" id="IPR014014">
    <property type="entry name" value="RNA_helicase_DEAD_Q_motif"/>
</dbReference>
<name>A0A1Y0IR68_9BACL</name>
<dbReference type="EC" id="3.6.4.13" evidence="1"/>
<dbReference type="SMART" id="SM00487">
    <property type="entry name" value="DEXDc"/>
    <property type="match status" value="1"/>
</dbReference>
<keyword evidence="3 11" id="KW-0547">Nucleotide-binding</keyword>
<feature type="compositionally biased region" description="Basic and acidic residues" evidence="12">
    <location>
        <begin position="568"/>
        <end position="579"/>
    </location>
</feature>
<dbReference type="RefSeq" id="WP_087457314.1">
    <property type="nucleotide sequence ID" value="NZ_CP021434.1"/>
</dbReference>
<feature type="compositionally biased region" description="Gly residues" evidence="12">
    <location>
        <begin position="455"/>
        <end position="482"/>
    </location>
</feature>
<dbReference type="SUPFAM" id="SSF52540">
    <property type="entry name" value="P-loop containing nucleoside triphosphate hydrolases"/>
    <property type="match status" value="1"/>
</dbReference>
<dbReference type="PROSITE" id="PS51195">
    <property type="entry name" value="Q_MOTIF"/>
    <property type="match status" value="1"/>
</dbReference>
<dbReference type="PROSITE" id="PS51194">
    <property type="entry name" value="HELICASE_CTER"/>
    <property type="match status" value="1"/>
</dbReference>
<evidence type="ECO:0000256" key="1">
    <source>
        <dbReference type="ARBA" id="ARBA00012552"/>
    </source>
</evidence>
<dbReference type="AlphaFoldDB" id="A0A1Y0IR68"/>
<evidence type="ECO:0000256" key="3">
    <source>
        <dbReference type="ARBA" id="ARBA00022741"/>
    </source>
</evidence>
<dbReference type="PROSITE" id="PS00039">
    <property type="entry name" value="DEAD_ATP_HELICASE"/>
    <property type="match status" value="1"/>
</dbReference>
<dbReference type="Proteomes" id="UP000195437">
    <property type="component" value="Chromosome"/>
</dbReference>
<dbReference type="InterPro" id="IPR050547">
    <property type="entry name" value="DEAD_box_RNA_helicases"/>
</dbReference>
<evidence type="ECO:0000256" key="12">
    <source>
        <dbReference type="SAM" id="MobiDB-lite"/>
    </source>
</evidence>
<dbReference type="InterPro" id="IPR011545">
    <property type="entry name" value="DEAD/DEAH_box_helicase_dom"/>
</dbReference>
<evidence type="ECO:0000259" key="14">
    <source>
        <dbReference type="PROSITE" id="PS51194"/>
    </source>
</evidence>
<evidence type="ECO:0000256" key="5">
    <source>
        <dbReference type="ARBA" id="ARBA00022806"/>
    </source>
</evidence>
<feature type="domain" description="Helicase ATP-binding" evidence="13">
    <location>
        <begin position="33"/>
        <end position="203"/>
    </location>
</feature>
<evidence type="ECO:0000256" key="6">
    <source>
        <dbReference type="ARBA" id="ARBA00022840"/>
    </source>
</evidence>
<dbReference type="InterPro" id="IPR027417">
    <property type="entry name" value="P-loop_NTPase"/>
</dbReference>
<dbReference type="PANTHER" id="PTHR47963:SF5">
    <property type="entry name" value="DEAD-BOX ATP-DEPENDENT RNA HELICASE CSHA"/>
    <property type="match status" value="1"/>
</dbReference>
<dbReference type="GO" id="GO:0005524">
    <property type="term" value="F:ATP binding"/>
    <property type="evidence" value="ECO:0007669"/>
    <property type="project" value="UniProtKB-KW"/>
</dbReference>
<keyword evidence="4 11" id="KW-0378">Hydrolase</keyword>
<dbReference type="CDD" id="cd00268">
    <property type="entry name" value="DEADc"/>
    <property type="match status" value="1"/>
</dbReference>
<evidence type="ECO:0000256" key="9">
    <source>
        <dbReference type="ARBA" id="ARBA00067932"/>
    </source>
</evidence>
<dbReference type="Pfam" id="PF00270">
    <property type="entry name" value="DEAD"/>
    <property type="match status" value="1"/>
</dbReference>